<gene>
    <name evidence="2" type="ORF">GCM10009682_38810</name>
</gene>
<dbReference type="GO" id="GO:0016740">
    <property type="term" value="F:transferase activity"/>
    <property type="evidence" value="ECO:0007669"/>
    <property type="project" value="UniProtKB-KW"/>
</dbReference>
<dbReference type="InterPro" id="IPR003673">
    <property type="entry name" value="CoA-Trfase_fam_III"/>
</dbReference>
<evidence type="ECO:0000256" key="1">
    <source>
        <dbReference type="ARBA" id="ARBA00022679"/>
    </source>
</evidence>
<dbReference type="Gene3D" id="3.30.1540.10">
    <property type="entry name" value="formyl-coa transferase, domain 3"/>
    <property type="match status" value="1"/>
</dbReference>
<name>A0ABP4YEX1_9ACTN</name>
<dbReference type="Proteomes" id="UP001500218">
    <property type="component" value="Unassembled WGS sequence"/>
</dbReference>
<dbReference type="PANTHER" id="PTHR48207">
    <property type="entry name" value="SUCCINATE--HYDROXYMETHYLGLUTARATE COA-TRANSFERASE"/>
    <property type="match status" value="1"/>
</dbReference>
<dbReference type="PANTHER" id="PTHR48207:SF3">
    <property type="entry name" value="SUCCINATE--HYDROXYMETHYLGLUTARATE COA-TRANSFERASE"/>
    <property type="match status" value="1"/>
</dbReference>
<dbReference type="RefSeq" id="WP_344133949.1">
    <property type="nucleotide sequence ID" value="NZ_BAAALT010000126.1"/>
</dbReference>
<keyword evidence="1 2" id="KW-0808">Transferase</keyword>
<keyword evidence="3" id="KW-1185">Reference proteome</keyword>
<proteinExistence type="predicted"/>
<dbReference type="InterPro" id="IPR023606">
    <property type="entry name" value="CoA-Trfase_III_dom_1_sf"/>
</dbReference>
<dbReference type="EMBL" id="BAAALT010000126">
    <property type="protein sequence ID" value="GAA1814006.1"/>
    <property type="molecule type" value="Genomic_DNA"/>
</dbReference>
<comment type="caution">
    <text evidence="2">The sequence shown here is derived from an EMBL/GenBank/DDBJ whole genome shotgun (WGS) entry which is preliminary data.</text>
</comment>
<organism evidence="2 3">
    <name type="scientific">Luedemannella flava</name>
    <dbReference type="NCBI Taxonomy" id="349316"/>
    <lineage>
        <taxon>Bacteria</taxon>
        <taxon>Bacillati</taxon>
        <taxon>Actinomycetota</taxon>
        <taxon>Actinomycetes</taxon>
        <taxon>Micromonosporales</taxon>
        <taxon>Micromonosporaceae</taxon>
        <taxon>Luedemannella</taxon>
    </lineage>
</organism>
<accession>A0ABP4YEX1</accession>
<dbReference type="InterPro" id="IPR050483">
    <property type="entry name" value="CoA-transferase_III_domain"/>
</dbReference>
<dbReference type="Gene3D" id="3.40.50.10540">
    <property type="entry name" value="Crotonobetainyl-coa:carnitine coa-transferase, domain 1"/>
    <property type="match status" value="1"/>
</dbReference>
<sequence length="383" mass="40325">MTALAGVVIADFGRVLATPYATMLLGDLGADVIKVERPGSGDDTRAWGPPYAHGRATYNLAVNRNKRSVGLDLTEPEGLRRARELARRADVVVENFRTGTMARYGLGYEQVRQANPGVIYCSVTGFGPGDGAAMPGYDLLVQAVGGLMSITGAPDGQPLKAGVALVDVLAGLHAAVGILAALRHREATGEGQLVEVNLLTSLLSSMVNQSAAHTLTGAVPRRLGNRHPSIAPYEVFQAADRPIVIAVGNDRQFAALCAALDLPDDPRFRTNELRVAHVDELGAAITSGLGRQPASFWVARLTALGVPCGPVNDIGEAFALAEGLGLRPTVDLDGPPGPMRLTANPISLSATPPRYRRQPPDLGEHTAEVTHWLDAAPTGEDRP</sequence>
<reference evidence="3" key="1">
    <citation type="journal article" date="2019" name="Int. J. Syst. Evol. Microbiol.">
        <title>The Global Catalogue of Microorganisms (GCM) 10K type strain sequencing project: providing services to taxonomists for standard genome sequencing and annotation.</title>
        <authorList>
            <consortium name="The Broad Institute Genomics Platform"/>
            <consortium name="The Broad Institute Genome Sequencing Center for Infectious Disease"/>
            <person name="Wu L."/>
            <person name="Ma J."/>
        </authorList>
    </citation>
    <scope>NUCLEOTIDE SEQUENCE [LARGE SCALE GENOMIC DNA]</scope>
    <source>
        <strain evidence="3">JCM 13250</strain>
    </source>
</reference>
<protein>
    <submittedName>
        <fullName evidence="2">CoA transferase</fullName>
    </submittedName>
</protein>
<dbReference type="Pfam" id="PF02515">
    <property type="entry name" value="CoA_transf_3"/>
    <property type="match status" value="1"/>
</dbReference>
<evidence type="ECO:0000313" key="3">
    <source>
        <dbReference type="Proteomes" id="UP001500218"/>
    </source>
</evidence>
<dbReference type="InterPro" id="IPR044855">
    <property type="entry name" value="CoA-Trfase_III_dom3_sf"/>
</dbReference>
<dbReference type="SUPFAM" id="SSF89796">
    <property type="entry name" value="CoA-transferase family III (CaiB/BaiF)"/>
    <property type="match status" value="1"/>
</dbReference>
<evidence type="ECO:0000313" key="2">
    <source>
        <dbReference type="EMBL" id="GAA1814006.1"/>
    </source>
</evidence>